<dbReference type="OrthoDB" id="9807458at2"/>
<sequence>MDEKVGALMTSYKRVVLKLSGEALAGGKGFGIDAETVQKIALEIKSAYETGVEIAIIVGGGNIWRGKTASEMGMERSSADYMGMLATVMNALALQNALEGCGVQTRTQTSIHMNQIAEPYIRRRAIRHLEKGRIVIFGGGTGNPYFSTDTTAALRAAEINADAILMAKNGVDGVYNDDPRKNVNATKYDELSYLEVLNKGLQVMDSTAASLCMDNNIELLVFNMNESGNIKKAVAGEKIGTIVKGR</sequence>
<dbReference type="Proteomes" id="UP000487649">
    <property type="component" value="Unassembled WGS sequence"/>
</dbReference>
<dbReference type="HAMAP" id="MF_01220_B">
    <property type="entry name" value="PyrH_B"/>
    <property type="match status" value="1"/>
</dbReference>
<feature type="binding site" evidence="11">
    <location>
        <position position="178"/>
    </location>
    <ligand>
        <name>ATP</name>
        <dbReference type="ChEBI" id="CHEBI:30616"/>
    </ligand>
</feature>
<comment type="pathway">
    <text evidence="2 11">Pyrimidine metabolism; CTP biosynthesis via de novo pathway; UDP from UMP (UMPK route): step 1/1.</text>
</comment>
<comment type="activity regulation">
    <text evidence="11">Allosterically activated by GTP. Inhibited by UTP.</text>
</comment>
<dbReference type="InterPro" id="IPR015963">
    <property type="entry name" value="Uridylate_kinase_bac"/>
</dbReference>
<proteinExistence type="inferred from homology"/>
<dbReference type="EMBL" id="WMQE01000008">
    <property type="protein sequence ID" value="MTK20790.1"/>
    <property type="molecule type" value="Genomic_DNA"/>
</dbReference>
<evidence type="ECO:0000313" key="13">
    <source>
        <dbReference type="Proteomes" id="UP000487649"/>
    </source>
</evidence>
<keyword evidence="5 11" id="KW-0808">Transferase</keyword>
<evidence type="ECO:0000256" key="10">
    <source>
        <dbReference type="ARBA" id="ARBA00047767"/>
    </source>
</evidence>
<comment type="similarity">
    <text evidence="3 11">Belongs to the UMP kinase family.</text>
</comment>
<feature type="binding site" evidence="11">
    <location>
        <position position="60"/>
    </location>
    <ligand>
        <name>UMP</name>
        <dbReference type="ChEBI" id="CHEBI:57865"/>
    </ligand>
</feature>
<feature type="binding site" evidence="11">
    <location>
        <position position="80"/>
    </location>
    <ligand>
        <name>UMP</name>
        <dbReference type="ChEBI" id="CHEBI:57865"/>
    </ligand>
</feature>
<feature type="binding site" evidence="11">
    <location>
        <position position="65"/>
    </location>
    <ligand>
        <name>ATP</name>
        <dbReference type="ChEBI" id="CHEBI:30616"/>
    </ligand>
</feature>
<accession>A0A173R4N8</accession>
<dbReference type="GO" id="GO:0005524">
    <property type="term" value="F:ATP binding"/>
    <property type="evidence" value="ECO:0007669"/>
    <property type="project" value="UniProtKB-KW"/>
</dbReference>
<keyword evidence="11" id="KW-0021">Allosteric enzyme</keyword>
<dbReference type="SUPFAM" id="SSF53633">
    <property type="entry name" value="Carbamate kinase-like"/>
    <property type="match status" value="1"/>
</dbReference>
<gene>
    <name evidence="11" type="primary">pyrH</name>
    <name evidence="12" type="ORF">GMA92_04975</name>
</gene>
<feature type="region of interest" description="Involved in allosteric activation by GTP" evidence="11">
    <location>
        <begin position="26"/>
        <end position="31"/>
    </location>
</feature>
<evidence type="ECO:0000256" key="2">
    <source>
        <dbReference type="ARBA" id="ARBA00004791"/>
    </source>
</evidence>
<dbReference type="GO" id="GO:0005737">
    <property type="term" value="C:cytoplasm"/>
    <property type="evidence" value="ECO:0007669"/>
    <property type="project" value="UniProtKB-SubCell"/>
</dbReference>
<dbReference type="PANTHER" id="PTHR42833">
    <property type="entry name" value="URIDYLATE KINASE"/>
    <property type="match status" value="1"/>
</dbReference>
<feature type="binding site" evidence="11">
    <location>
        <position position="61"/>
    </location>
    <ligand>
        <name>ATP</name>
        <dbReference type="ChEBI" id="CHEBI:30616"/>
    </ligand>
</feature>
<feature type="binding site" evidence="11">
    <location>
        <position position="175"/>
    </location>
    <ligand>
        <name>ATP</name>
        <dbReference type="ChEBI" id="CHEBI:30616"/>
    </ligand>
</feature>
<keyword evidence="6 11" id="KW-0547">Nucleotide-binding</keyword>
<comment type="caution">
    <text evidence="11">Lacks conserved residue(s) required for the propagation of feature annotation.</text>
</comment>
<dbReference type="GO" id="GO:0006225">
    <property type="term" value="P:UDP biosynthetic process"/>
    <property type="evidence" value="ECO:0007669"/>
    <property type="project" value="TreeGrafter"/>
</dbReference>
<evidence type="ECO:0000256" key="9">
    <source>
        <dbReference type="ARBA" id="ARBA00022975"/>
    </source>
</evidence>
<evidence type="ECO:0000256" key="7">
    <source>
        <dbReference type="ARBA" id="ARBA00022777"/>
    </source>
</evidence>
<protein>
    <recommendedName>
        <fullName evidence="11">Uridylate kinase</fullName>
        <shortName evidence="11">UK</shortName>
        <ecNumber evidence="11">2.7.4.22</ecNumber>
    </recommendedName>
    <alternativeName>
        <fullName evidence="11">Uridine monophosphate kinase</fullName>
        <shortName evidence="11">UMP kinase</shortName>
        <shortName evidence="11">UMPK</shortName>
    </alternativeName>
</protein>
<keyword evidence="9 11" id="KW-0665">Pyrimidine biosynthesis</keyword>
<evidence type="ECO:0000256" key="11">
    <source>
        <dbReference type="HAMAP-Rule" id="MF_01220"/>
    </source>
</evidence>
<keyword evidence="4 11" id="KW-0963">Cytoplasm</keyword>
<evidence type="ECO:0000256" key="5">
    <source>
        <dbReference type="ARBA" id="ARBA00022679"/>
    </source>
</evidence>
<evidence type="ECO:0000256" key="3">
    <source>
        <dbReference type="ARBA" id="ARBA00007614"/>
    </source>
</evidence>
<dbReference type="GO" id="GO:0033862">
    <property type="term" value="F:UMP kinase activity"/>
    <property type="evidence" value="ECO:0007669"/>
    <property type="project" value="UniProtKB-EC"/>
</dbReference>
<comment type="subunit">
    <text evidence="11">Homohexamer.</text>
</comment>
<comment type="subcellular location">
    <subcellularLocation>
        <location evidence="1 11">Cytoplasm</location>
    </subcellularLocation>
</comment>
<dbReference type="InterPro" id="IPR011817">
    <property type="entry name" value="Uridylate_kinase"/>
</dbReference>
<organism evidence="12 13">
    <name type="scientific">Turicibacter sanguinis</name>
    <dbReference type="NCBI Taxonomy" id="154288"/>
    <lineage>
        <taxon>Bacteria</taxon>
        <taxon>Bacillati</taxon>
        <taxon>Bacillota</taxon>
        <taxon>Erysipelotrichia</taxon>
        <taxon>Erysipelotrichales</taxon>
        <taxon>Turicibacteraceae</taxon>
        <taxon>Turicibacter</taxon>
    </lineage>
</organism>
<dbReference type="CDD" id="cd04254">
    <property type="entry name" value="AAK_UMPK-PyrH-Ec"/>
    <property type="match status" value="1"/>
</dbReference>
<dbReference type="RefSeq" id="WP_006783772.1">
    <property type="nucleotide sequence ID" value="NZ_CABJBH010000013.1"/>
</dbReference>
<keyword evidence="8 11" id="KW-0067">ATP-binding</keyword>
<evidence type="ECO:0000256" key="4">
    <source>
        <dbReference type="ARBA" id="ARBA00022490"/>
    </source>
</evidence>
<name>A0A173R4N8_9FIRM</name>
<keyword evidence="7 11" id="KW-0418">Kinase</keyword>
<comment type="catalytic activity">
    <reaction evidence="10 11">
        <text>UMP + ATP = UDP + ADP</text>
        <dbReference type="Rhea" id="RHEA:24400"/>
        <dbReference type="ChEBI" id="CHEBI:30616"/>
        <dbReference type="ChEBI" id="CHEBI:57865"/>
        <dbReference type="ChEBI" id="CHEBI:58223"/>
        <dbReference type="ChEBI" id="CHEBI:456216"/>
        <dbReference type="EC" id="2.7.4.22"/>
    </reaction>
</comment>
<comment type="caution">
    <text evidence="12">The sequence shown here is derived from an EMBL/GenBank/DDBJ whole genome shotgun (WGS) entry which is preliminary data.</text>
</comment>
<comment type="function">
    <text evidence="11">Catalyzes the reversible phosphorylation of UMP to UDP.</text>
</comment>
<dbReference type="PANTHER" id="PTHR42833:SF4">
    <property type="entry name" value="URIDYLATE KINASE PUMPKIN, CHLOROPLASTIC"/>
    <property type="match status" value="1"/>
</dbReference>
<dbReference type="Gene3D" id="3.40.1160.10">
    <property type="entry name" value="Acetylglutamate kinase-like"/>
    <property type="match status" value="1"/>
</dbReference>
<dbReference type="FunFam" id="3.40.1160.10:FF:000001">
    <property type="entry name" value="Uridylate kinase"/>
    <property type="match status" value="1"/>
</dbReference>
<dbReference type="InterPro" id="IPR036393">
    <property type="entry name" value="AceGlu_kinase-like_sf"/>
</dbReference>
<feature type="binding site" evidence="11">
    <location>
        <position position="169"/>
    </location>
    <ligand>
        <name>ATP</name>
        <dbReference type="ChEBI" id="CHEBI:30616"/>
    </ligand>
</feature>
<evidence type="ECO:0000256" key="1">
    <source>
        <dbReference type="ARBA" id="ARBA00004496"/>
    </source>
</evidence>
<dbReference type="Pfam" id="PF00696">
    <property type="entry name" value="AA_kinase"/>
    <property type="match status" value="1"/>
</dbReference>
<feature type="binding site" evidence="11">
    <location>
        <begin position="141"/>
        <end position="148"/>
    </location>
    <ligand>
        <name>UMP</name>
        <dbReference type="ChEBI" id="CHEBI:57865"/>
    </ligand>
</feature>
<dbReference type="PIRSF" id="PIRSF005650">
    <property type="entry name" value="Uridylate_kin"/>
    <property type="match status" value="1"/>
</dbReference>
<dbReference type="GO" id="GO:0044210">
    <property type="term" value="P:'de novo' CTP biosynthetic process"/>
    <property type="evidence" value="ECO:0007669"/>
    <property type="project" value="UniProtKB-UniRule"/>
</dbReference>
<dbReference type="InterPro" id="IPR001048">
    <property type="entry name" value="Asp/Glu/Uridylate_kinase"/>
</dbReference>
<dbReference type="EC" id="2.7.4.22" evidence="11"/>
<dbReference type="NCBIfam" id="TIGR02075">
    <property type="entry name" value="pyrH_bact"/>
    <property type="match status" value="1"/>
</dbReference>
<evidence type="ECO:0000313" key="12">
    <source>
        <dbReference type="EMBL" id="MTK20790.1"/>
    </source>
</evidence>
<evidence type="ECO:0000256" key="8">
    <source>
        <dbReference type="ARBA" id="ARBA00022840"/>
    </source>
</evidence>
<evidence type="ECO:0000256" key="6">
    <source>
        <dbReference type="ARBA" id="ARBA00022741"/>
    </source>
</evidence>
<feature type="binding site" evidence="11">
    <location>
        <begin position="18"/>
        <end position="21"/>
    </location>
    <ligand>
        <name>ATP</name>
        <dbReference type="ChEBI" id="CHEBI:30616"/>
    </ligand>
</feature>
<dbReference type="GeneID" id="60059979"/>
<reference evidence="12 13" key="1">
    <citation type="journal article" date="2019" name="Nat. Med.">
        <title>A library of human gut bacterial isolates paired with longitudinal multiomics data enables mechanistic microbiome research.</title>
        <authorList>
            <person name="Poyet M."/>
            <person name="Groussin M."/>
            <person name="Gibbons S.M."/>
            <person name="Avila-Pacheco J."/>
            <person name="Jiang X."/>
            <person name="Kearney S.M."/>
            <person name="Perrotta A.R."/>
            <person name="Berdy B."/>
            <person name="Zhao S."/>
            <person name="Lieberman T.D."/>
            <person name="Swanson P.K."/>
            <person name="Smith M."/>
            <person name="Roesemann S."/>
            <person name="Alexander J.E."/>
            <person name="Rich S.A."/>
            <person name="Livny J."/>
            <person name="Vlamakis H."/>
            <person name="Clish C."/>
            <person name="Bullock K."/>
            <person name="Deik A."/>
            <person name="Scott J."/>
            <person name="Pierce K.A."/>
            <person name="Xavier R.J."/>
            <person name="Alm E.J."/>
        </authorList>
    </citation>
    <scope>NUCLEOTIDE SEQUENCE [LARGE SCALE GENOMIC DNA]</scope>
    <source>
        <strain evidence="12 13">BIOML-A198</strain>
    </source>
</reference>
<dbReference type="AlphaFoldDB" id="A0A173R4N8"/>